<keyword evidence="2" id="KW-0378">Hydrolase</keyword>
<dbReference type="EMBL" id="CAAHFG010000001">
    <property type="protein sequence ID" value="VGO11951.1"/>
    <property type="molecule type" value="Genomic_DNA"/>
</dbReference>
<keyword evidence="3" id="KW-0472">Membrane</keyword>
<evidence type="ECO:0000256" key="3">
    <source>
        <dbReference type="ARBA" id="ARBA00023136"/>
    </source>
</evidence>
<feature type="domain" description="Penicillin-binding protein dimerisation" evidence="5">
    <location>
        <begin position="54"/>
        <end position="221"/>
    </location>
</feature>
<gene>
    <name evidence="6" type="primary">penA</name>
    <name evidence="6" type="ORF">PDESU_00499</name>
</gene>
<dbReference type="Gene3D" id="3.90.1310.10">
    <property type="entry name" value="Penicillin-binding protein 2a (Domain 2)"/>
    <property type="match status" value="1"/>
</dbReference>
<reference evidence="6 7" key="1">
    <citation type="submission" date="2019-04" db="EMBL/GenBank/DDBJ databases">
        <authorList>
            <person name="Van Vliet M D."/>
        </authorList>
    </citation>
    <scope>NUCLEOTIDE SEQUENCE [LARGE SCALE GENOMIC DNA]</scope>
    <source>
        <strain evidence="6 7">F1</strain>
    </source>
</reference>
<evidence type="ECO:0000259" key="5">
    <source>
        <dbReference type="Pfam" id="PF03717"/>
    </source>
</evidence>
<evidence type="ECO:0000259" key="4">
    <source>
        <dbReference type="Pfam" id="PF00905"/>
    </source>
</evidence>
<evidence type="ECO:0000313" key="7">
    <source>
        <dbReference type="Proteomes" id="UP000366872"/>
    </source>
</evidence>
<evidence type="ECO:0000256" key="1">
    <source>
        <dbReference type="ARBA" id="ARBA00004370"/>
    </source>
</evidence>
<evidence type="ECO:0000256" key="2">
    <source>
        <dbReference type="ARBA" id="ARBA00022645"/>
    </source>
</evidence>
<name>A0A6C2TXA9_PONDE</name>
<dbReference type="PANTHER" id="PTHR30627">
    <property type="entry name" value="PEPTIDOGLYCAN D,D-TRANSPEPTIDASE"/>
    <property type="match status" value="1"/>
</dbReference>
<dbReference type="GO" id="GO:0008658">
    <property type="term" value="F:penicillin binding"/>
    <property type="evidence" value="ECO:0007669"/>
    <property type="project" value="InterPro"/>
</dbReference>
<dbReference type="InterPro" id="IPR050515">
    <property type="entry name" value="Beta-lactam/transpept"/>
</dbReference>
<dbReference type="SUPFAM" id="SSF56601">
    <property type="entry name" value="beta-lactamase/transpeptidase-like"/>
    <property type="match status" value="1"/>
</dbReference>
<dbReference type="RefSeq" id="WP_136077660.1">
    <property type="nucleotide sequence ID" value="NZ_CAAHFG010000001.1"/>
</dbReference>
<dbReference type="Pfam" id="PF03717">
    <property type="entry name" value="PBP_dimer"/>
    <property type="match status" value="1"/>
</dbReference>
<dbReference type="GO" id="GO:0071555">
    <property type="term" value="P:cell wall organization"/>
    <property type="evidence" value="ECO:0007669"/>
    <property type="project" value="TreeGrafter"/>
</dbReference>
<keyword evidence="2" id="KW-0645">Protease</keyword>
<evidence type="ECO:0000313" key="6">
    <source>
        <dbReference type="EMBL" id="VGO11951.1"/>
    </source>
</evidence>
<keyword evidence="2" id="KW-0121">Carboxypeptidase</keyword>
<sequence>MAEVRFKGRIVVLATVVLLVFTAIGSRLAMLHLRPVDWVVRPIMEARSFESKPAANRGRIVDRTGRILAMDTPSYHVCIDPKWISEHGDPVAVARHLSDEFRLSEADLAGDLAQTHREYTRIKKYVSGHQIKRFKRMNMGVVYTPAELVGGVETNIYLKGVWFEEAPIRKYPNGPLMAHVVGFSNLEGIGSAGVELRMNEYLRGKEGYRKGQVDGSGREIYRTREMDIPPEDGATVELTLDSWLQYQVEKIIEKTCHDFNAKAVWAIVQHVRTGEILAMASFPTYDPNRYSKAPEEWRRNRAIGFNYEPGSTMKAAVIAAALDHDVVDEGDVFDCEKGYWVYGGKALRDSHGEEDLTVADIVKVSSNIGTAKIALEMGNQMVYDSLRKFHFGERLDVGLPGEEGGIFYSPKHWSKISITRIGMGHEIGVTALQVLSMMNAIAYNGVQMQPYLVKRVVTPDGTVLHENKPEVIGRPLDPPAARRMQQLLARVVMEEGGTGTKAQVEGYTVAGKTGTAQKIRPKEEGGGYYSKNFTSSFAGFLPVENPEIGIIVVADDPGEYTDSGRKINYYGGTVCGPAFQEIATMAVEYLRIAPGGNRVYVARPQE</sequence>
<dbReference type="InterPro" id="IPR012338">
    <property type="entry name" value="Beta-lactam/transpept-like"/>
</dbReference>
<dbReference type="GO" id="GO:0005886">
    <property type="term" value="C:plasma membrane"/>
    <property type="evidence" value="ECO:0007669"/>
    <property type="project" value="TreeGrafter"/>
</dbReference>
<dbReference type="InterPro" id="IPR036138">
    <property type="entry name" value="PBP_dimer_sf"/>
</dbReference>
<dbReference type="InterPro" id="IPR005311">
    <property type="entry name" value="PBP_dimer"/>
</dbReference>
<organism evidence="6 7">
    <name type="scientific">Pontiella desulfatans</name>
    <dbReference type="NCBI Taxonomy" id="2750659"/>
    <lineage>
        <taxon>Bacteria</taxon>
        <taxon>Pseudomonadati</taxon>
        <taxon>Kiritimatiellota</taxon>
        <taxon>Kiritimatiellia</taxon>
        <taxon>Kiritimatiellales</taxon>
        <taxon>Pontiellaceae</taxon>
        <taxon>Pontiella</taxon>
    </lineage>
</organism>
<protein>
    <submittedName>
        <fullName evidence="6">Putative peptidoglycan D,D-transpeptidase PenA</fullName>
    </submittedName>
</protein>
<dbReference type="Pfam" id="PF00905">
    <property type="entry name" value="Transpeptidase"/>
    <property type="match status" value="1"/>
</dbReference>
<dbReference type="InterPro" id="IPR001460">
    <property type="entry name" value="PCN-bd_Tpept"/>
</dbReference>
<keyword evidence="7" id="KW-1185">Reference proteome</keyword>
<dbReference type="Proteomes" id="UP000366872">
    <property type="component" value="Unassembled WGS sequence"/>
</dbReference>
<dbReference type="Gene3D" id="3.40.710.10">
    <property type="entry name" value="DD-peptidase/beta-lactamase superfamily"/>
    <property type="match status" value="1"/>
</dbReference>
<dbReference type="SUPFAM" id="SSF56519">
    <property type="entry name" value="Penicillin binding protein dimerisation domain"/>
    <property type="match status" value="1"/>
</dbReference>
<comment type="subcellular location">
    <subcellularLocation>
        <location evidence="1">Membrane</location>
    </subcellularLocation>
</comment>
<dbReference type="PANTHER" id="PTHR30627:SF1">
    <property type="entry name" value="PEPTIDOGLYCAN D,D-TRANSPEPTIDASE FTSI"/>
    <property type="match status" value="1"/>
</dbReference>
<proteinExistence type="predicted"/>
<accession>A0A6C2TXA9</accession>
<dbReference type="Gene3D" id="3.30.450.330">
    <property type="match status" value="1"/>
</dbReference>
<dbReference type="AlphaFoldDB" id="A0A6C2TXA9"/>
<feature type="domain" description="Penicillin-binding protein transpeptidase" evidence="4">
    <location>
        <begin position="266"/>
        <end position="582"/>
    </location>
</feature>
<dbReference type="GO" id="GO:0004180">
    <property type="term" value="F:carboxypeptidase activity"/>
    <property type="evidence" value="ECO:0007669"/>
    <property type="project" value="UniProtKB-KW"/>
</dbReference>